<accession>A0A6A5KL39</accession>
<evidence type="ECO:0000313" key="1">
    <source>
        <dbReference type="EMBL" id="KAF1836820.1"/>
    </source>
</evidence>
<dbReference type="Proteomes" id="UP000800040">
    <property type="component" value="Unassembled WGS sequence"/>
</dbReference>
<organism evidence="1 2">
    <name type="scientific">Decorospora gaudefroyi</name>
    <dbReference type="NCBI Taxonomy" id="184978"/>
    <lineage>
        <taxon>Eukaryota</taxon>
        <taxon>Fungi</taxon>
        <taxon>Dikarya</taxon>
        <taxon>Ascomycota</taxon>
        <taxon>Pezizomycotina</taxon>
        <taxon>Dothideomycetes</taxon>
        <taxon>Pleosporomycetidae</taxon>
        <taxon>Pleosporales</taxon>
        <taxon>Pleosporineae</taxon>
        <taxon>Pleosporaceae</taxon>
        <taxon>Decorospora</taxon>
    </lineage>
</organism>
<sequence length="620" mass="69174">MGRQAYLDKIAFGRSAFEPTRLATQSAQFVQLESSQAEIPPRYHEATANNYTQLYDERGNPINPRSHDYAKKLRAAQNDVLASVGVLERRRSPAEGLPGRSEERFELLDAEEWTGIVFTFTNVLTEKLCIWWIGSIRDRLLTFQYPDTLSFGQIVAHERAHSGTSIIYSGFASREYATKGMWLVMFGALAYRPVDHLLRATRASAWVRKFYRRTKPLLKSGLRLCIEVLFYPLFYHSALQRLGLAPAHPLLPSWASLIPFSRSSPLLPFSLHYDASASIKDCVGAVLTSPLVLLGLEHSIGRWIEGNIYGAVDSLVICPDKPDLPNRESSDRDLTLAVFGFRRESPPSIRNAIQSILSTLGWTLPLDSQNEEAARVIESEPIPGPSEGRTIEIGSMRIENATQLNVPVVQNQDQHIVEPMEPNVITIPIDAVEEMIRSDTPPTTPRSEDHDNDPRIRIMSREGHIQMEVRLPSRTLSTHTEIAEALRSPSDARAAGLRNQVRSSENIKYHRVTQLSSEPAGIIKAITRSYLVGLVMLPIRMGTLQMIASHYLGSRGYIGPSRVVGPTSLLNKLSWQTIGIQLSRVALCNTLELAIDLGLWCVQCFAITKLGQSVHGWGAL</sequence>
<gene>
    <name evidence="1" type="ORF">BDW02DRAFT_577723</name>
</gene>
<protein>
    <submittedName>
        <fullName evidence="1">Uncharacterized protein</fullName>
    </submittedName>
</protein>
<proteinExistence type="predicted"/>
<dbReference type="OrthoDB" id="5383784at2759"/>
<name>A0A6A5KL39_9PLEO</name>
<reference evidence="1" key="1">
    <citation type="submission" date="2020-01" db="EMBL/GenBank/DDBJ databases">
        <authorList>
            <consortium name="DOE Joint Genome Institute"/>
            <person name="Haridas S."/>
            <person name="Albert R."/>
            <person name="Binder M."/>
            <person name="Bloem J."/>
            <person name="Labutti K."/>
            <person name="Salamov A."/>
            <person name="Andreopoulos B."/>
            <person name="Baker S.E."/>
            <person name="Barry K."/>
            <person name="Bills G."/>
            <person name="Bluhm B.H."/>
            <person name="Cannon C."/>
            <person name="Castanera R."/>
            <person name="Culley D.E."/>
            <person name="Daum C."/>
            <person name="Ezra D."/>
            <person name="Gonzalez J.B."/>
            <person name="Henrissat B."/>
            <person name="Kuo A."/>
            <person name="Liang C."/>
            <person name="Lipzen A."/>
            <person name="Lutzoni F."/>
            <person name="Magnuson J."/>
            <person name="Mondo S."/>
            <person name="Nolan M."/>
            <person name="Ohm R."/>
            <person name="Pangilinan J."/>
            <person name="Park H.-J."/>
            <person name="Ramirez L."/>
            <person name="Alfaro M."/>
            <person name="Sun H."/>
            <person name="Tritt A."/>
            <person name="Yoshinaga Y."/>
            <person name="Zwiers L.-H."/>
            <person name="Turgeon B.G."/>
            <person name="Goodwin S.B."/>
            <person name="Spatafora J.W."/>
            <person name="Crous P.W."/>
            <person name="Grigoriev I.V."/>
        </authorList>
    </citation>
    <scope>NUCLEOTIDE SEQUENCE</scope>
    <source>
        <strain evidence="1">P77</strain>
    </source>
</reference>
<dbReference type="AlphaFoldDB" id="A0A6A5KL39"/>
<evidence type="ECO:0000313" key="2">
    <source>
        <dbReference type="Proteomes" id="UP000800040"/>
    </source>
</evidence>
<keyword evidence="2" id="KW-1185">Reference proteome</keyword>
<dbReference type="EMBL" id="ML975269">
    <property type="protein sequence ID" value="KAF1836820.1"/>
    <property type="molecule type" value="Genomic_DNA"/>
</dbReference>